<name>A0A8T0NIT7_PANVG</name>
<dbReference type="EMBL" id="CM029053">
    <property type="protein sequence ID" value="KAG2548042.1"/>
    <property type="molecule type" value="Genomic_DNA"/>
</dbReference>
<protein>
    <submittedName>
        <fullName evidence="1">Uncharacterized protein</fullName>
    </submittedName>
</protein>
<keyword evidence="2" id="KW-1185">Reference proteome</keyword>
<dbReference type="AlphaFoldDB" id="A0A8T0NIT7"/>
<dbReference type="Proteomes" id="UP000823388">
    <property type="component" value="Chromosome 9K"/>
</dbReference>
<comment type="caution">
    <text evidence="1">The sequence shown here is derived from an EMBL/GenBank/DDBJ whole genome shotgun (WGS) entry which is preliminary data.</text>
</comment>
<evidence type="ECO:0000313" key="1">
    <source>
        <dbReference type="EMBL" id="KAG2548042.1"/>
    </source>
</evidence>
<reference evidence="1" key="1">
    <citation type="submission" date="2020-05" db="EMBL/GenBank/DDBJ databases">
        <title>WGS assembly of Panicum virgatum.</title>
        <authorList>
            <person name="Lovell J.T."/>
            <person name="Jenkins J."/>
            <person name="Shu S."/>
            <person name="Juenger T.E."/>
            <person name="Schmutz J."/>
        </authorList>
    </citation>
    <scope>NUCLEOTIDE SEQUENCE</scope>
    <source>
        <strain evidence="1">AP13</strain>
    </source>
</reference>
<sequence>MRRDQLGVLLVGIPCSFGLNSRLLVEHCSLQPARKWFLLLVEGFLLVEITDGLSFCPEPAATSRHDFSFSLLNLNGASVRFLNVKWLSHSFSHHHKHLSTLQ</sequence>
<evidence type="ECO:0000313" key="2">
    <source>
        <dbReference type="Proteomes" id="UP000823388"/>
    </source>
</evidence>
<proteinExistence type="predicted"/>
<organism evidence="1 2">
    <name type="scientific">Panicum virgatum</name>
    <name type="common">Blackwell switchgrass</name>
    <dbReference type="NCBI Taxonomy" id="38727"/>
    <lineage>
        <taxon>Eukaryota</taxon>
        <taxon>Viridiplantae</taxon>
        <taxon>Streptophyta</taxon>
        <taxon>Embryophyta</taxon>
        <taxon>Tracheophyta</taxon>
        <taxon>Spermatophyta</taxon>
        <taxon>Magnoliopsida</taxon>
        <taxon>Liliopsida</taxon>
        <taxon>Poales</taxon>
        <taxon>Poaceae</taxon>
        <taxon>PACMAD clade</taxon>
        <taxon>Panicoideae</taxon>
        <taxon>Panicodae</taxon>
        <taxon>Paniceae</taxon>
        <taxon>Panicinae</taxon>
        <taxon>Panicum</taxon>
        <taxon>Panicum sect. Hiantes</taxon>
    </lineage>
</organism>
<accession>A0A8T0NIT7</accession>
<gene>
    <name evidence="1" type="ORF">PVAP13_9KG153585</name>
</gene>